<feature type="domain" description="G-protein coupled receptors family 1 profile" evidence="10">
    <location>
        <begin position="1"/>
        <end position="262"/>
    </location>
</feature>
<proteinExistence type="predicted"/>
<reference evidence="12" key="1">
    <citation type="submission" date="2025-08" db="UniProtKB">
        <authorList>
            <consortium name="RefSeq"/>
        </authorList>
    </citation>
    <scope>IDENTIFICATION</scope>
    <source>
        <tissue evidence="12">Testes</tissue>
    </source>
</reference>
<accession>A0ABM0MBW0</accession>
<dbReference type="InterPro" id="IPR017452">
    <property type="entry name" value="GPCR_Rhodpsn_7TM"/>
</dbReference>
<evidence type="ECO:0000256" key="5">
    <source>
        <dbReference type="ARBA" id="ARBA00023136"/>
    </source>
</evidence>
<comment type="subcellular location">
    <subcellularLocation>
        <location evidence="1">Membrane</location>
        <topology evidence="1">Multi-pass membrane protein</topology>
    </subcellularLocation>
</comment>
<feature type="transmembrane region" description="Helical" evidence="9">
    <location>
        <begin position="239"/>
        <end position="265"/>
    </location>
</feature>
<evidence type="ECO:0000256" key="7">
    <source>
        <dbReference type="ARBA" id="ARBA00023224"/>
    </source>
</evidence>
<organism evidence="11 12">
    <name type="scientific">Saccoglossus kowalevskii</name>
    <name type="common">Acorn worm</name>
    <dbReference type="NCBI Taxonomy" id="10224"/>
    <lineage>
        <taxon>Eukaryota</taxon>
        <taxon>Metazoa</taxon>
        <taxon>Hemichordata</taxon>
        <taxon>Enteropneusta</taxon>
        <taxon>Harrimaniidae</taxon>
        <taxon>Saccoglossus</taxon>
    </lineage>
</organism>
<dbReference type="PANTHER" id="PTHR24243">
    <property type="entry name" value="G-PROTEIN COUPLED RECEPTOR"/>
    <property type="match status" value="1"/>
</dbReference>
<keyword evidence="3 9" id="KW-1133">Transmembrane helix</keyword>
<feature type="transmembrane region" description="Helical" evidence="9">
    <location>
        <begin position="65"/>
        <end position="86"/>
    </location>
</feature>
<evidence type="ECO:0000313" key="12">
    <source>
        <dbReference type="RefSeq" id="XP_006817501.1"/>
    </source>
</evidence>
<evidence type="ECO:0000256" key="3">
    <source>
        <dbReference type="ARBA" id="ARBA00022989"/>
    </source>
</evidence>
<evidence type="ECO:0000256" key="6">
    <source>
        <dbReference type="ARBA" id="ARBA00023170"/>
    </source>
</evidence>
<evidence type="ECO:0000259" key="10">
    <source>
        <dbReference type="PROSITE" id="PS50262"/>
    </source>
</evidence>
<evidence type="ECO:0000256" key="2">
    <source>
        <dbReference type="ARBA" id="ARBA00022692"/>
    </source>
</evidence>
<feature type="transmembrane region" description="Helical" evidence="9">
    <location>
        <begin position="201"/>
        <end position="227"/>
    </location>
</feature>
<dbReference type="GeneID" id="100375131"/>
<dbReference type="PRINTS" id="PR00237">
    <property type="entry name" value="GPCRRHODOPSN"/>
</dbReference>
<keyword evidence="2 9" id="KW-0812">Transmembrane</keyword>
<evidence type="ECO:0000256" key="8">
    <source>
        <dbReference type="SAM" id="MobiDB-lite"/>
    </source>
</evidence>
<keyword evidence="4" id="KW-0297">G-protein coupled receptor</keyword>
<keyword evidence="7" id="KW-0807">Transducer</keyword>
<name>A0ABM0MBW0_SACKO</name>
<gene>
    <name evidence="12" type="primary">LOC100375131</name>
</gene>
<dbReference type="Pfam" id="PF00001">
    <property type="entry name" value="7tm_1"/>
    <property type="match status" value="1"/>
</dbReference>
<dbReference type="Proteomes" id="UP000694865">
    <property type="component" value="Unplaced"/>
</dbReference>
<keyword evidence="11" id="KW-1185">Reference proteome</keyword>
<evidence type="ECO:0000256" key="1">
    <source>
        <dbReference type="ARBA" id="ARBA00004141"/>
    </source>
</evidence>
<evidence type="ECO:0000256" key="9">
    <source>
        <dbReference type="SAM" id="Phobius"/>
    </source>
</evidence>
<dbReference type="InterPro" id="IPR000276">
    <property type="entry name" value="GPCR_Rhodpsn"/>
</dbReference>
<sequence>MPYRFSAGRRELEVILNKPEGKLVPFLEHTTSHASVLTLVAIAVERYVAFCHPLKAQYICTTSRTIKICVFIWIVAGASCIPYTLFAKHEPDLTPEGDRVYRCGTYIDTREARAFIVVLTVLFFAVPFFLLGGLYTAIANALRISTQAHSTKGAHYPRQACNSDRNQYELANIRKDDKKKNKDGTKNSLPQGPLRARRRAVVMLFAVVVMFFICLLPQRAVTLIFIFDRDFSMKHTPYTILSLATFCRIMLYMNSSINPLLYSILSSKFRTAFMRALGIRRRRKCVRSNTGMTSLQTGSGSPSRKMTPSPGPKRPIYVQRN</sequence>
<evidence type="ECO:0000313" key="11">
    <source>
        <dbReference type="Proteomes" id="UP000694865"/>
    </source>
</evidence>
<keyword evidence="5 9" id="KW-0472">Membrane</keyword>
<evidence type="ECO:0000256" key="4">
    <source>
        <dbReference type="ARBA" id="ARBA00023040"/>
    </source>
</evidence>
<dbReference type="RefSeq" id="XP_006817501.1">
    <property type="nucleotide sequence ID" value="XM_006817438.1"/>
</dbReference>
<protein>
    <submittedName>
        <fullName evidence="12">Thyrotropin-releasing hormone receptor-like</fullName>
    </submittedName>
</protein>
<dbReference type="Gene3D" id="1.20.1070.10">
    <property type="entry name" value="Rhodopsin 7-helix transmembrane proteins"/>
    <property type="match status" value="1"/>
</dbReference>
<dbReference type="PROSITE" id="PS50262">
    <property type="entry name" value="G_PROTEIN_RECEP_F1_2"/>
    <property type="match status" value="1"/>
</dbReference>
<keyword evidence="6" id="KW-0675">Receptor</keyword>
<feature type="transmembrane region" description="Helical" evidence="9">
    <location>
        <begin position="114"/>
        <end position="138"/>
    </location>
</feature>
<feature type="region of interest" description="Disordered" evidence="8">
    <location>
        <begin position="290"/>
        <end position="321"/>
    </location>
</feature>
<dbReference type="SUPFAM" id="SSF81321">
    <property type="entry name" value="Family A G protein-coupled receptor-like"/>
    <property type="match status" value="1"/>
</dbReference>
<dbReference type="PANTHER" id="PTHR24243:SF233">
    <property type="entry name" value="THYROTROPIN-RELEASING HORMONE RECEPTOR"/>
    <property type="match status" value="1"/>
</dbReference>
<feature type="compositionally biased region" description="Polar residues" evidence="8">
    <location>
        <begin position="290"/>
        <end position="306"/>
    </location>
</feature>